<organism evidence="7 8">
    <name type="scientific">Candidatus Thermochlorobacter aerophilus</name>
    <dbReference type="NCBI Taxonomy" id="1868324"/>
    <lineage>
        <taxon>Bacteria</taxon>
        <taxon>Pseudomonadati</taxon>
        <taxon>Chlorobiota</taxon>
        <taxon>Chlorobiia</taxon>
        <taxon>Chlorobiales</taxon>
        <taxon>Candidatus Thermochlorobacteriaceae</taxon>
        <taxon>Candidatus Thermochlorobacter</taxon>
    </lineage>
</organism>
<keyword evidence="4 5" id="KW-0472">Membrane</keyword>
<dbReference type="InterPro" id="IPR022764">
    <property type="entry name" value="Peptidase_S54_rhomboid_dom"/>
</dbReference>
<keyword evidence="7" id="KW-0378">Hydrolase</keyword>
<accession>A0A395LVR6</accession>
<feature type="transmembrane region" description="Helical" evidence="5">
    <location>
        <begin position="165"/>
        <end position="184"/>
    </location>
</feature>
<feature type="transmembrane region" description="Helical" evidence="5">
    <location>
        <begin position="6"/>
        <end position="23"/>
    </location>
</feature>
<keyword evidence="3 5" id="KW-1133">Transmembrane helix</keyword>
<comment type="subcellular location">
    <subcellularLocation>
        <location evidence="1">Membrane</location>
        <topology evidence="1">Multi-pass membrane protein</topology>
    </subcellularLocation>
</comment>
<keyword evidence="7" id="KW-0645">Protease</keyword>
<feature type="transmembrane region" description="Helical" evidence="5">
    <location>
        <begin position="136"/>
        <end position="153"/>
    </location>
</feature>
<dbReference type="PANTHER" id="PTHR43066">
    <property type="entry name" value="RHOMBOID-RELATED PROTEIN"/>
    <property type="match status" value="1"/>
</dbReference>
<evidence type="ECO:0000256" key="4">
    <source>
        <dbReference type="ARBA" id="ARBA00023136"/>
    </source>
</evidence>
<dbReference type="Gene3D" id="1.20.1540.10">
    <property type="entry name" value="Rhomboid-like"/>
    <property type="match status" value="1"/>
</dbReference>
<feature type="transmembrane region" description="Helical" evidence="5">
    <location>
        <begin position="112"/>
        <end position="129"/>
    </location>
</feature>
<dbReference type="GO" id="GO:0006508">
    <property type="term" value="P:proteolysis"/>
    <property type="evidence" value="ECO:0007669"/>
    <property type="project" value="UniProtKB-KW"/>
</dbReference>
<dbReference type="SUPFAM" id="SSF144091">
    <property type="entry name" value="Rhomboid-like"/>
    <property type="match status" value="1"/>
</dbReference>
<dbReference type="AlphaFoldDB" id="A0A395LVR6"/>
<dbReference type="EMBL" id="PHFL01000079">
    <property type="protein sequence ID" value="RFM22731.1"/>
    <property type="molecule type" value="Genomic_DNA"/>
</dbReference>
<protein>
    <submittedName>
        <fullName evidence="7">Rhomboid family intramembrane serine protease</fullName>
    </submittedName>
</protein>
<reference evidence="7 8" key="1">
    <citation type="journal article" date="2011" name="ISME J.">
        <title>Community ecology of hot spring cyanobacterial mats: predominant populations and their functional potential.</title>
        <authorList>
            <person name="Klatt C.G."/>
            <person name="Wood J.M."/>
            <person name="Rusch D.B."/>
            <person name="Bateson M.M."/>
            <person name="Hamamura N."/>
            <person name="Heidelberg J.F."/>
            <person name="Grossman A.R."/>
            <person name="Bhaya D."/>
            <person name="Cohan F.M."/>
            <person name="Kuhl M."/>
            <person name="Bryant D.A."/>
            <person name="Ward D.M."/>
        </authorList>
    </citation>
    <scope>NUCLEOTIDE SEQUENCE [LARGE SCALE GENOMIC DNA]</scope>
    <source>
        <strain evidence="7">OS</strain>
    </source>
</reference>
<feature type="domain" description="Peptidase S54 rhomboid" evidence="6">
    <location>
        <begin position="50"/>
        <end position="178"/>
    </location>
</feature>
<comment type="caution">
    <text evidence="7">The sequence shown here is derived from an EMBL/GenBank/DDBJ whole genome shotgun (WGS) entry which is preliminary data.</text>
</comment>
<evidence type="ECO:0000256" key="1">
    <source>
        <dbReference type="ARBA" id="ARBA00004141"/>
    </source>
</evidence>
<sequence>MSIRYNSPVILTYALICAAVMLLSNLTKGYFTQAFFTALPSMSFLNPLTYFRLFSHAIGHADWTHLISNFSYILLIGPLLEEKYGSMAILVKMLITAFVTGLLNTIFFSTGLLGASGIVFMLILLASFANIRDGEIPLTFVIVAALYLGQELVNSFKPDNVSQFAHILGGLAGAVFGFGGKFIAQTVGK</sequence>
<dbReference type="GO" id="GO:0004252">
    <property type="term" value="F:serine-type endopeptidase activity"/>
    <property type="evidence" value="ECO:0007669"/>
    <property type="project" value="InterPro"/>
</dbReference>
<name>A0A395LVR6_9BACT</name>
<evidence type="ECO:0000313" key="8">
    <source>
        <dbReference type="Proteomes" id="UP000266389"/>
    </source>
</evidence>
<dbReference type="InterPro" id="IPR035952">
    <property type="entry name" value="Rhomboid-like_sf"/>
</dbReference>
<dbReference type="GO" id="GO:0016020">
    <property type="term" value="C:membrane"/>
    <property type="evidence" value="ECO:0007669"/>
    <property type="project" value="UniProtKB-SubCell"/>
</dbReference>
<evidence type="ECO:0000259" key="6">
    <source>
        <dbReference type="Pfam" id="PF01694"/>
    </source>
</evidence>
<dbReference type="Proteomes" id="UP000266389">
    <property type="component" value="Unassembled WGS sequence"/>
</dbReference>
<feature type="transmembrane region" description="Helical" evidence="5">
    <location>
        <begin position="30"/>
        <end position="51"/>
    </location>
</feature>
<dbReference type="Pfam" id="PF01694">
    <property type="entry name" value="Rhomboid"/>
    <property type="match status" value="1"/>
</dbReference>
<proteinExistence type="predicted"/>
<evidence type="ECO:0000256" key="5">
    <source>
        <dbReference type="SAM" id="Phobius"/>
    </source>
</evidence>
<gene>
    <name evidence="7" type="ORF">D0433_14700</name>
</gene>
<evidence type="ECO:0000313" key="7">
    <source>
        <dbReference type="EMBL" id="RFM22731.1"/>
    </source>
</evidence>
<feature type="transmembrane region" description="Helical" evidence="5">
    <location>
        <begin position="63"/>
        <end position="80"/>
    </location>
</feature>
<evidence type="ECO:0000256" key="2">
    <source>
        <dbReference type="ARBA" id="ARBA00022692"/>
    </source>
</evidence>
<keyword evidence="2 5" id="KW-0812">Transmembrane</keyword>
<evidence type="ECO:0000256" key="3">
    <source>
        <dbReference type="ARBA" id="ARBA00022989"/>
    </source>
</evidence>